<sequence>MHLSLRLVMTLLLISCILFTLWIKMSLVTLHLLLVVYCMTKMCVLS</sequence>
<gene>
    <name evidence="2" type="ORF">EVA_16247</name>
</gene>
<accession>J9G1G4</accession>
<protein>
    <submittedName>
        <fullName evidence="2">Uncharacterized protein</fullName>
    </submittedName>
</protein>
<feature type="transmembrane region" description="Helical" evidence="1">
    <location>
        <begin position="12"/>
        <end position="37"/>
    </location>
</feature>
<dbReference type="EMBL" id="AMCI01005696">
    <property type="protein sequence ID" value="EJW95647.1"/>
    <property type="molecule type" value="Genomic_DNA"/>
</dbReference>
<keyword evidence="1" id="KW-1133">Transmembrane helix</keyword>
<dbReference type="AlphaFoldDB" id="J9G1G4"/>
<reference evidence="2" key="1">
    <citation type="journal article" date="2012" name="PLoS ONE">
        <title>Gene sets for utilization of primary and secondary nutrition supplies in the distal gut of endangered iberian lynx.</title>
        <authorList>
            <person name="Alcaide M."/>
            <person name="Messina E."/>
            <person name="Richter M."/>
            <person name="Bargiela R."/>
            <person name="Peplies J."/>
            <person name="Huws S.A."/>
            <person name="Newbold C.J."/>
            <person name="Golyshin P.N."/>
            <person name="Simon M.A."/>
            <person name="Lopez G."/>
            <person name="Yakimov M.M."/>
            <person name="Ferrer M."/>
        </authorList>
    </citation>
    <scope>NUCLEOTIDE SEQUENCE</scope>
</reference>
<proteinExistence type="predicted"/>
<comment type="caution">
    <text evidence="2">The sequence shown here is derived from an EMBL/GenBank/DDBJ whole genome shotgun (WGS) entry which is preliminary data.</text>
</comment>
<evidence type="ECO:0000256" key="1">
    <source>
        <dbReference type="SAM" id="Phobius"/>
    </source>
</evidence>
<keyword evidence="1" id="KW-0812">Transmembrane</keyword>
<keyword evidence="1" id="KW-0472">Membrane</keyword>
<name>J9G1G4_9ZZZZ</name>
<organism evidence="2">
    <name type="scientific">gut metagenome</name>
    <dbReference type="NCBI Taxonomy" id="749906"/>
    <lineage>
        <taxon>unclassified sequences</taxon>
        <taxon>metagenomes</taxon>
        <taxon>organismal metagenomes</taxon>
    </lineage>
</organism>
<evidence type="ECO:0000313" key="2">
    <source>
        <dbReference type="EMBL" id="EJW95647.1"/>
    </source>
</evidence>